<proteinExistence type="predicted"/>
<accession>A0A8H5LP13</accession>
<dbReference type="InterPro" id="IPR053206">
    <property type="entry name" value="Dimeric_xanthone_biosynth"/>
</dbReference>
<protein>
    <recommendedName>
        <fullName evidence="2">Hemerythrin-like domain-containing protein</fullName>
    </recommendedName>
</protein>
<feature type="domain" description="Hemerythrin-like" evidence="2">
    <location>
        <begin position="36"/>
        <end position="161"/>
    </location>
</feature>
<evidence type="ECO:0000259" key="2">
    <source>
        <dbReference type="Pfam" id="PF01814"/>
    </source>
</evidence>
<dbReference type="CDD" id="cd12108">
    <property type="entry name" value="Hr-like"/>
    <property type="match status" value="1"/>
</dbReference>
<dbReference type="EMBL" id="JAACJO010000001">
    <property type="protein sequence ID" value="KAF5364236.1"/>
    <property type="molecule type" value="Genomic_DNA"/>
</dbReference>
<dbReference type="Gene3D" id="1.20.120.520">
    <property type="entry name" value="nmb1532 protein domain like"/>
    <property type="match status" value="1"/>
</dbReference>
<dbReference type="Proteomes" id="UP000559027">
    <property type="component" value="Unassembled WGS sequence"/>
</dbReference>
<organism evidence="3 4">
    <name type="scientific">Leucocoprinus leucothites</name>
    <dbReference type="NCBI Taxonomy" id="201217"/>
    <lineage>
        <taxon>Eukaryota</taxon>
        <taxon>Fungi</taxon>
        <taxon>Dikarya</taxon>
        <taxon>Basidiomycota</taxon>
        <taxon>Agaricomycotina</taxon>
        <taxon>Agaricomycetes</taxon>
        <taxon>Agaricomycetidae</taxon>
        <taxon>Agaricales</taxon>
        <taxon>Agaricineae</taxon>
        <taxon>Agaricaceae</taxon>
        <taxon>Leucocoprinus</taxon>
    </lineage>
</organism>
<evidence type="ECO:0000313" key="3">
    <source>
        <dbReference type="EMBL" id="KAF5364236.1"/>
    </source>
</evidence>
<keyword evidence="4" id="KW-1185">Reference proteome</keyword>
<dbReference type="OrthoDB" id="10044044at2759"/>
<sequence length="184" mass="21961">MSDSQTTQEPQQLPKEEEQTLPELSPKEFKRYNRLSEKMDAFHNHFRQTWSTMDTACSTSKRPHGMSLRQFLAYSLDFCTTLNMHHNIEEKYVFPALARRMTVFNTNELMKSQHKEIHVGLNKLQKWLEECKTGEREYRADEMKEIMDGFGDVLWEHLDEEVVQLGAENMRKFWTMEEVDRMGF</sequence>
<gene>
    <name evidence="3" type="ORF">D9756_000827</name>
</gene>
<comment type="caution">
    <text evidence="3">The sequence shown here is derived from an EMBL/GenBank/DDBJ whole genome shotgun (WGS) entry which is preliminary data.</text>
</comment>
<feature type="compositionally biased region" description="Low complexity" evidence="1">
    <location>
        <begin position="1"/>
        <end position="13"/>
    </location>
</feature>
<dbReference type="PANTHER" id="PTHR38048">
    <property type="entry name" value="EXPRESSED PROTEIN"/>
    <property type="match status" value="1"/>
</dbReference>
<dbReference type="AlphaFoldDB" id="A0A8H5LP13"/>
<reference evidence="3 4" key="1">
    <citation type="journal article" date="2020" name="ISME J.">
        <title>Uncovering the hidden diversity of litter-decomposition mechanisms in mushroom-forming fungi.</title>
        <authorList>
            <person name="Floudas D."/>
            <person name="Bentzer J."/>
            <person name="Ahren D."/>
            <person name="Johansson T."/>
            <person name="Persson P."/>
            <person name="Tunlid A."/>
        </authorList>
    </citation>
    <scope>NUCLEOTIDE SEQUENCE [LARGE SCALE GENOMIC DNA]</scope>
    <source>
        <strain evidence="3 4">CBS 146.42</strain>
    </source>
</reference>
<evidence type="ECO:0000256" key="1">
    <source>
        <dbReference type="SAM" id="MobiDB-lite"/>
    </source>
</evidence>
<feature type="region of interest" description="Disordered" evidence="1">
    <location>
        <begin position="1"/>
        <end position="25"/>
    </location>
</feature>
<dbReference type="InterPro" id="IPR012312">
    <property type="entry name" value="Hemerythrin-like"/>
</dbReference>
<name>A0A8H5LP13_9AGAR</name>
<dbReference type="Pfam" id="PF01814">
    <property type="entry name" value="Hemerythrin"/>
    <property type="match status" value="1"/>
</dbReference>
<dbReference type="PANTHER" id="PTHR38048:SF1">
    <property type="entry name" value="HEMERYTHRIN-LIKE DOMAIN-CONTAINING PROTEIN"/>
    <property type="match status" value="1"/>
</dbReference>
<evidence type="ECO:0000313" key="4">
    <source>
        <dbReference type="Proteomes" id="UP000559027"/>
    </source>
</evidence>